<protein>
    <recommendedName>
        <fullName evidence="7">Rab GTPase</fullName>
    </recommendedName>
</protein>
<dbReference type="AlphaFoldDB" id="A0AAN7U9I0"/>
<comment type="caution">
    <text evidence="5">The sequence shown here is derived from an EMBL/GenBank/DDBJ whole genome shotgun (WGS) entry which is preliminary data.</text>
</comment>
<dbReference type="InterPro" id="IPR005225">
    <property type="entry name" value="Small_GTP-bd"/>
</dbReference>
<proteinExistence type="inferred from homology"/>
<dbReference type="InterPro" id="IPR001806">
    <property type="entry name" value="Small_GTPase"/>
</dbReference>
<dbReference type="InterPro" id="IPR050227">
    <property type="entry name" value="Rab"/>
</dbReference>
<dbReference type="Proteomes" id="UP001344447">
    <property type="component" value="Unassembled WGS sequence"/>
</dbReference>
<evidence type="ECO:0000313" key="5">
    <source>
        <dbReference type="EMBL" id="KAK5577623.1"/>
    </source>
</evidence>
<evidence type="ECO:0000256" key="4">
    <source>
        <dbReference type="ARBA" id="ARBA00023288"/>
    </source>
</evidence>
<reference evidence="5 6" key="1">
    <citation type="submission" date="2023-11" db="EMBL/GenBank/DDBJ databases">
        <title>Dfirmibasis_genome.</title>
        <authorList>
            <person name="Edelbroek B."/>
            <person name="Kjellin J."/>
            <person name="Jerlstrom-Hultqvist J."/>
            <person name="Soderbom F."/>
        </authorList>
    </citation>
    <scope>NUCLEOTIDE SEQUENCE [LARGE SCALE GENOMIC DNA]</scope>
    <source>
        <strain evidence="5 6">TNS-C-14</strain>
    </source>
</reference>
<dbReference type="CDD" id="cd00154">
    <property type="entry name" value="Rab"/>
    <property type="match status" value="1"/>
</dbReference>
<keyword evidence="4" id="KW-0449">Lipoprotein</keyword>
<dbReference type="SMART" id="SM00173">
    <property type="entry name" value="RAS"/>
    <property type="match status" value="1"/>
</dbReference>
<dbReference type="NCBIfam" id="TIGR00231">
    <property type="entry name" value="small_GTP"/>
    <property type="match status" value="1"/>
</dbReference>
<keyword evidence="3" id="KW-0342">GTP-binding</keyword>
<dbReference type="InterPro" id="IPR027417">
    <property type="entry name" value="P-loop_NTPase"/>
</dbReference>
<sequence>MKHHQKVEQPPKDYEYFFKILFCGDIKSGKTSIIKRYSEDQWDEENEGIIDNKIKIIHSIGKAVKLQLFDQPKGVIYYRGAHIIIIVYDCTSMESFKNVCLWLGEIERYSTESVLKYVFCNKCDLVNERVVTQTHIEELTQKFQNLFKHFEVSAKYFTNINETFDIIASDMIANLEKINPTPNPTNTTTNSDHIKKNCSVQ</sequence>
<organism evidence="5 6">
    <name type="scientific">Dictyostelium firmibasis</name>
    <dbReference type="NCBI Taxonomy" id="79012"/>
    <lineage>
        <taxon>Eukaryota</taxon>
        <taxon>Amoebozoa</taxon>
        <taxon>Evosea</taxon>
        <taxon>Eumycetozoa</taxon>
        <taxon>Dictyostelia</taxon>
        <taxon>Dictyosteliales</taxon>
        <taxon>Dictyosteliaceae</taxon>
        <taxon>Dictyostelium</taxon>
    </lineage>
</organism>
<dbReference type="PROSITE" id="PS51419">
    <property type="entry name" value="RAB"/>
    <property type="match status" value="1"/>
</dbReference>
<keyword evidence="6" id="KW-1185">Reference proteome</keyword>
<keyword evidence="2" id="KW-0547">Nucleotide-binding</keyword>
<dbReference type="EMBL" id="JAVFKY010000004">
    <property type="protein sequence ID" value="KAK5577623.1"/>
    <property type="molecule type" value="Genomic_DNA"/>
</dbReference>
<dbReference type="SMART" id="SM00174">
    <property type="entry name" value="RHO"/>
    <property type="match status" value="1"/>
</dbReference>
<name>A0AAN7U9I0_9MYCE</name>
<gene>
    <name evidence="5" type="ORF">RB653_002566</name>
</gene>
<dbReference type="PRINTS" id="PR00449">
    <property type="entry name" value="RASTRNSFRMNG"/>
</dbReference>
<dbReference type="Gene3D" id="3.40.50.300">
    <property type="entry name" value="P-loop containing nucleotide triphosphate hydrolases"/>
    <property type="match status" value="1"/>
</dbReference>
<dbReference type="SMART" id="SM00175">
    <property type="entry name" value="RAB"/>
    <property type="match status" value="1"/>
</dbReference>
<dbReference type="Pfam" id="PF00071">
    <property type="entry name" value="Ras"/>
    <property type="match status" value="1"/>
</dbReference>
<accession>A0AAN7U9I0</accession>
<dbReference type="GO" id="GO:0003924">
    <property type="term" value="F:GTPase activity"/>
    <property type="evidence" value="ECO:0007669"/>
    <property type="project" value="InterPro"/>
</dbReference>
<dbReference type="SUPFAM" id="SSF52540">
    <property type="entry name" value="P-loop containing nucleoside triphosphate hydrolases"/>
    <property type="match status" value="1"/>
</dbReference>
<dbReference type="FunFam" id="3.40.50.300:FF:001447">
    <property type="entry name" value="Ras-related protein Rab-1B"/>
    <property type="match status" value="1"/>
</dbReference>
<evidence type="ECO:0000256" key="1">
    <source>
        <dbReference type="ARBA" id="ARBA00006270"/>
    </source>
</evidence>
<evidence type="ECO:0000256" key="2">
    <source>
        <dbReference type="ARBA" id="ARBA00022741"/>
    </source>
</evidence>
<dbReference type="GO" id="GO:0005525">
    <property type="term" value="F:GTP binding"/>
    <property type="evidence" value="ECO:0007669"/>
    <property type="project" value="UniProtKB-KW"/>
</dbReference>
<comment type="similarity">
    <text evidence="1">Belongs to the small GTPase superfamily. Rab family.</text>
</comment>
<dbReference type="PANTHER" id="PTHR47977">
    <property type="entry name" value="RAS-RELATED PROTEIN RAB"/>
    <property type="match status" value="1"/>
</dbReference>
<evidence type="ECO:0000256" key="3">
    <source>
        <dbReference type="ARBA" id="ARBA00023134"/>
    </source>
</evidence>
<evidence type="ECO:0008006" key="7">
    <source>
        <dbReference type="Google" id="ProtNLM"/>
    </source>
</evidence>
<evidence type="ECO:0000313" key="6">
    <source>
        <dbReference type="Proteomes" id="UP001344447"/>
    </source>
</evidence>